<name>A0ACC2N7V8_9HYME</name>
<keyword evidence="2" id="KW-1185">Reference proteome</keyword>
<comment type="caution">
    <text evidence="1">The sequence shown here is derived from an EMBL/GenBank/DDBJ whole genome shotgun (WGS) entry which is preliminary data.</text>
</comment>
<evidence type="ECO:0000313" key="1">
    <source>
        <dbReference type="EMBL" id="KAJ8666976.1"/>
    </source>
</evidence>
<proteinExistence type="predicted"/>
<dbReference type="Proteomes" id="UP001239111">
    <property type="component" value="Chromosome 4"/>
</dbReference>
<gene>
    <name evidence="1" type="ORF">QAD02_008638</name>
</gene>
<organism evidence="1 2">
    <name type="scientific">Eretmocerus hayati</name>
    <dbReference type="NCBI Taxonomy" id="131215"/>
    <lineage>
        <taxon>Eukaryota</taxon>
        <taxon>Metazoa</taxon>
        <taxon>Ecdysozoa</taxon>
        <taxon>Arthropoda</taxon>
        <taxon>Hexapoda</taxon>
        <taxon>Insecta</taxon>
        <taxon>Pterygota</taxon>
        <taxon>Neoptera</taxon>
        <taxon>Endopterygota</taxon>
        <taxon>Hymenoptera</taxon>
        <taxon>Apocrita</taxon>
        <taxon>Proctotrupomorpha</taxon>
        <taxon>Chalcidoidea</taxon>
        <taxon>Aphelinidae</taxon>
        <taxon>Aphelininae</taxon>
        <taxon>Eretmocerus</taxon>
    </lineage>
</organism>
<reference evidence="1" key="1">
    <citation type="submission" date="2023-04" db="EMBL/GenBank/DDBJ databases">
        <title>A chromosome-level genome assembly of the parasitoid wasp Eretmocerus hayati.</title>
        <authorList>
            <person name="Zhong Y."/>
            <person name="Liu S."/>
            <person name="Liu Y."/>
        </authorList>
    </citation>
    <scope>NUCLEOTIDE SEQUENCE</scope>
    <source>
        <strain evidence="1">ZJU_SS_LIU_2023</strain>
    </source>
</reference>
<evidence type="ECO:0000313" key="2">
    <source>
        <dbReference type="Proteomes" id="UP001239111"/>
    </source>
</evidence>
<accession>A0ACC2N7V8</accession>
<protein>
    <submittedName>
        <fullName evidence="1">Uncharacterized protein</fullName>
    </submittedName>
</protein>
<dbReference type="EMBL" id="CM056744">
    <property type="protein sequence ID" value="KAJ8666976.1"/>
    <property type="molecule type" value="Genomic_DNA"/>
</dbReference>
<sequence>MKCSLFCFLLTFYNAYVESSSETTSISCSDFKQTAIGYLLSHLSSSKKDSVEVDFYLATNTLRSPEKIDIVVASVVLQNSGFDPSKKTFIVIHGYKSGGRKGWVMELKDRLLDYTNANIILVDWTEGSKSKNYVNAVHNTLPTSNRIFNFLQTLRPQVEKMNNPSGHVEWNRFHFIGHSLGAQISGQTAHLLKQDDFWKVERITGLDPAKPCFQNTESSIRLDKDDADFVDIVHTNAGHGSNIDGFGLSENVGDIDFYVNGAVVQPQCIGSRFTPPWETMTCSHRYSYKYFTQSIDNLVNGRCAFTASPWDGTQAGAQRILEEKNSKIQCLGCPELGMNADKSTERGRFLVLLPEDPPYCQDIERDSKGWKHVLNVLRIGKNDFLAFFKKLVKKSGGKTMRYEHSN</sequence>